<evidence type="ECO:0000313" key="3">
    <source>
        <dbReference type="Proteomes" id="UP000634136"/>
    </source>
</evidence>
<name>A0A834SX70_9FABA</name>
<evidence type="ECO:0000313" key="2">
    <source>
        <dbReference type="EMBL" id="KAF7811870.1"/>
    </source>
</evidence>
<sequence>MHKEEKRCIEEREGGTLKDEKMKRERAVADDLR</sequence>
<gene>
    <name evidence="2" type="ORF">G2W53_032846</name>
</gene>
<reference evidence="2" key="1">
    <citation type="submission" date="2020-09" db="EMBL/GenBank/DDBJ databases">
        <title>Genome-Enabled Discovery of Anthraquinone Biosynthesis in Senna tora.</title>
        <authorList>
            <person name="Kang S.-H."/>
            <person name="Pandey R.P."/>
            <person name="Lee C.-M."/>
            <person name="Sim J.-S."/>
            <person name="Jeong J.-T."/>
            <person name="Choi B.-S."/>
            <person name="Jung M."/>
            <person name="Ginzburg D."/>
            <person name="Zhao K."/>
            <person name="Won S.Y."/>
            <person name="Oh T.-J."/>
            <person name="Yu Y."/>
            <person name="Kim N.-H."/>
            <person name="Lee O.R."/>
            <person name="Lee T.-H."/>
            <person name="Bashyal P."/>
            <person name="Kim T.-S."/>
            <person name="Lee W.-H."/>
            <person name="Kawkins C."/>
            <person name="Kim C.-K."/>
            <person name="Kim J.S."/>
            <person name="Ahn B.O."/>
            <person name="Rhee S.Y."/>
            <person name="Sohng J.K."/>
        </authorList>
    </citation>
    <scope>NUCLEOTIDE SEQUENCE</scope>
    <source>
        <tissue evidence="2">Leaf</tissue>
    </source>
</reference>
<feature type="region of interest" description="Disordered" evidence="1">
    <location>
        <begin position="1"/>
        <end position="33"/>
    </location>
</feature>
<accession>A0A834SX70</accession>
<evidence type="ECO:0000256" key="1">
    <source>
        <dbReference type="SAM" id="MobiDB-lite"/>
    </source>
</evidence>
<dbReference type="AlphaFoldDB" id="A0A834SX70"/>
<keyword evidence="3" id="KW-1185">Reference proteome</keyword>
<dbReference type="Proteomes" id="UP000634136">
    <property type="component" value="Unassembled WGS sequence"/>
</dbReference>
<comment type="caution">
    <text evidence="2">The sequence shown here is derived from an EMBL/GenBank/DDBJ whole genome shotgun (WGS) entry which is preliminary data.</text>
</comment>
<organism evidence="2 3">
    <name type="scientific">Senna tora</name>
    <dbReference type="NCBI Taxonomy" id="362788"/>
    <lineage>
        <taxon>Eukaryota</taxon>
        <taxon>Viridiplantae</taxon>
        <taxon>Streptophyta</taxon>
        <taxon>Embryophyta</taxon>
        <taxon>Tracheophyta</taxon>
        <taxon>Spermatophyta</taxon>
        <taxon>Magnoliopsida</taxon>
        <taxon>eudicotyledons</taxon>
        <taxon>Gunneridae</taxon>
        <taxon>Pentapetalae</taxon>
        <taxon>rosids</taxon>
        <taxon>fabids</taxon>
        <taxon>Fabales</taxon>
        <taxon>Fabaceae</taxon>
        <taxon>Caesalpinioideae</taxon>
        <taxon>Cassia clade</taxon>
        <taxon>Senna</taxon>
    </lineage>
</organism>
<dbReference type="EMBL" id="JAAIUW010000010">
    <property type="protein sequence ID" value="KAF7811870.1"/>
    <property type="molecule type" value="Genomic_DNA"/>
</dbReference>
<proteinExistence type="predicted"/>
<protein>
    <submittedName>
        <fullName evidence="2">Uncharacterized protein</fullName>
    </submittedName>
</protein>